<dbReference type="AlphaFoldDB" id="A0A0D2GUD0"/>
<gene>
    <name evidence="1" type="ORF">Z517_03858</name>
</gene>
<reference evidence="1 2" key="1">
    <citation type="submission" date="2015-01" db="EMBL/GenBank/DDBJ databases">
        <title>The Genome Sequence of Fonsecaea pedrosoi CBS 271.37.</title>
        <authorList>
            <consortium name="The Broad Institute Genomics Platform"/>
            <person name="Cuomo C."/>
            <person name="de Hoog S."/>
            <person name="Gorbushina A."/>
            <person name="Stielow B."/>
            <person name="Teixiera M."/>
            <person name="Abouelleil A."/>
            <person name="Chapman S.B."/>
            <person name="Priest M."/>
            <person name="Young S.K."/>
            <person name="Wortman J."/>
            <person name="Nusbaum C."/>
            <person name="Birren B."/>
        </authorList>
    </citation>
    <scope>NUCLEOTIDE SEQUENCE [LARGE SCALE GENOMIC DNA]</scope>
    <source>
        <strain evidence="1 2">CBS 271.37</strain>
    </source>
</reference>
<accession>A0A0D2GUD0</accession>
<evidence type="ECO:0000313" key="1">
    <source>
        <dbReference type="EMBL" id="KIW84608.1"/>
    </source>
</evidence>
<dbReference type="VEuPathDB" id="FungiDB:Z517_03858"/>
<dbReference type="GeneID" id="25303348"/>
<proteinExistence type="predicted"/>
<organism evidence="1 2">
    <name type="scientific">Fonsecaea pedrosoi CBS 271.37</name>
    <dbReference type="NCBI Taxonomy" id="1442368"/>
    <lineage>
        <taxon>Eukaryota</taxon>
        <taxon>Fungi</taxon>
        <taxon>Dikarya</taxon>
        <taxon>Ascomycota</taxon>
        <taxon>Pezizomycotina</taxon>
        <taxon>Eurotiomycetes</taxon>
        <taxon>Chaetothyriomycetidae</taxon>
        <taxon>Chaetothyriales</taxon>
        <taxon>Herpotrichiellaceae</taxon>
        <taxon>Fonsecaea</taxon>
    </lineage>
</organism>
<protein>
    <submittedName>
        <fullName evidence="1">Uncharacterized protein</fullName>
    </submittedName>
</protein>
<dbReference type="Proteomes" id="UP000053029">
    <property type="component" value="Unassembled WGS sequence"/>
</dbReference>
<dbReference type="HOGENOM" id="CLU_1390267_0_0_1"/>
<dbReference type="RefSeq" id="XP_013288416.1">
    <property type="nucleotide sequence ID" value="XM_013432962.1"/>
</dbReference>
<evidence type="ECO:0000313" key="2">
    <source>
        <dbReference type="Proteomes" id="UP000053029"/>
    </source>
</evidence>
<keyword evidence="2" id="KW-1185">Reference proteome</keyword>
<dbReference type="EMBL" id="KN846970">
    <property type="protein sequence ID" value="KIW84608.1"/>
    <property type="molecule type" value="Genomic_DNA"/>
</dbReference>
<sequence length="196" mass="20699">MEDVGRRYGVEIGGYEVDGVLYARTLFSLLGQSVPGLLDVVGEDVVLDRIEGVDPKLLEADVYRLLEETLGDEDVVDVFLKETEGEVESPLVVEEVTDGTTAADVQVSQGRVTKGHEVGDVPVEFEAGLVDPRLDPVESVAGKGIIESEADLAAAVVRVQVADVDARFAPGEVPSPLLEGGFPGELLPAEGEAKTA</sequence>
<name>A0A0D2GUD0_9EURO</name>